<evidence type="ECO:0000256" key="10">
    <source>
        <dbReference type="ARBA" id="ARBA00022898"/>
    </source>
</evidence>
<dbReference type="InterPro" id="IPR018300">
    <property type="entry name" value="Aminotrans_IV_CS"/>
</dbReference>
<dbReference type="EC" id="2.6.1.42" evidence="17"/>
<comment type="catalytic activity">
    <reaction evidence="13 17">
        <text>L-isoleucine + 2-oxoglutarate = (S)-3-methyl-2-oxopentanoate + L-glutamate</text>
        <dbReference type="Rhea" id="RHEA:24801"/>
        <dbReference type="ChEBI" id="CHEBI:16810"/>
        <dbReference type="ChEBI" id="CHEBI:29985"/>
        <dbReference type="ChEBI" id="CHEBI:35146"/>
        <dbReference type="ChEBI" id="CHEBI:58045"/>
        <dbReference type="EC" id="2.6.1.42"/>
    </reaction>
</comment>
<dbReference type="NCBIfam" id="NF005726">
    <property type="entry name" value="PRK07544.1"/>
    <property type="match status" value="1"/>
</dbReference>
<evidence type="ECO:0000256" key="9">
    <source>
        <dbReference type="ARBA" id="ARBA00022679"/>
    </source>
</evidence>
<evidence type="ECO:0000256" key="14">
    <source>
        <dbReference type="ARBA" id="ARBA00049229"/>
    </source>
</evidence>
<dbReference type="InterPro" id="IPR036038">
    <property type="entry name" value="Aminotransferase-like"/>
</dbReference>
<evidence type="ECO:0000313" key="18">
    <source>
        <dbReference type="EMBL" id="PTB21011.1"/>
    </source>
</evidence>
<keyword evidence="11 17" id="KW-0100">Branched-chain amino acid biosynthesis</keyword>
<dbReference type="NCBIfam" id="NF005146">
    <property type="entry name" value="PRK06606.1"/>
    <property type="match status" value="1"/>
</dbReference>
<dbReference type="GO" id="GO:0052656">
    <property type="term" value="F:L-isoleucine-2-oxoglutarate transaminase activity"/>
    <property type="evidence" value="ECO:0007669"/>
    <property type="project" value="RHEA"/>
</dbReference>
<dbReference type="GO" id="GO:0052655">
    <property type="term" value="F:L-valine-2-oxoglutarate transaminase activity"/>
    <property type="evidence" value="ECO:0007669"/>
    <property type="project" value="RHEA"/>
</dbReference>
<evidence type="ECO:0000256" key="5">
    <source>
        <dbReference type="ARBA" id="ARBA00005072"/>
    </source>
</evidence>
<dbReference type="InterPro" id="IPR043132">
    <property type="entry name" value="BCAT-like_C"/>
</dbReference>
<evidence type="ECO:0000256" key="2">
    <source>
        <dbReference type="ARBA" id="ARBA00003109"/>
    </source>
</evidence>
<dbReference type="InterPro" id="IPR043131">
    <property type="entry name" value="BCAT-like_N"/>
</dbReference>
<dbReference type="InterPro" id="IPR050571">
    <property type="entry name" value="Class-IV_PLP-Dep_Aminotrnsfr"/>
</dbReference>
<reference evidence="18 19" key="1">
    <citation type="submission" date="2018-03" db="EMBL/GenBank/DDBJ databases">
        <title>Whole genome analyses suggest that Burkholderia sensu lato contains two further novel genera in the rhizoxinica-symbiotica group Mycetohabitans gen. nov., and Trinickia gen. nov.: implications for the evolution of diazotrophy and nodulation in the Burkholderiaceae.</title>
        <authorList>
            <person name="Estrada De Los Santos P."/>
            <person name="Palmer M."/>
            <person name="Chavez-Ramirez B."/>
            <person name="Steenkamp E.T."/>
            <person name="Hirsch A.M."/>
            <person name="Manyaka P."/>
            <person name="Maluk M."/>
            <person name="Lafos M."/>
            <person name="Crook M."/>
            <person name="Gross E."/>
            <person name="Simon M.F."/>
            <person name="Bueno Dos Reis Junior F."/>
            <person name="Poole P.S."/>
            <person name="Venter S.N."/>
            <person name="James E.K."/>
        </authorList>
    </citation>
    <scope>NUCLEOTIDE SEQUENCE [LARGE SCALE GENOMIC DNA]</scope>
    <source>
        <strain evidence="18 19">JPY-366</strain>
    </source>
</reference>
<dbReference type="RefSeq" id="WP_107150423.1">
    <property type="nucleotide sequence ID" value="NZ_PYUC01000004.1"/>
</dbReference>
<evidence type="ECO:0000256" key="6">
    <source>
        <dbReference type="ARBA" id="ARBA00009320"/>
    </source>
</evidence>
<evidence type="ECO:0000256" key="12">
    <source>
        <dbReference type="ARBA" id="ARBA00048212"/>
    </source>
</evidence>
<dbReference type="Gene3D" id="3.20.10.10">
    <property type="entry name" value="D-amino Acid Aminotransferase, subunit A, domain 2"/>
    <property type="match status" value="1"/>
</dbReference>
<dbReference type="InterPro" id="IPR001544">
    <property type="entry name" value="Aminotrans_IV"/>
</dbReference>
<protein>
    <recommendedName>
        <fullName evidence="17">Branched-chain-amino-acid aminotransferase</fullName>
        <shortName evidence="17">BCAT</shortName>
        <ecNumber evidence="17">2.6.1.42</ecNumber>
    </recommendedName>
</protein>
<dbReference type="Pfam" id="PF01063">
    <property type="entry name" value="Aminotran_4"/>
    <property type="match status" value="1"/>
</dbReference>
<dbReference type="InterPro" id="IPR005785">
    <property type="entry name" value="B_amino_transI"/>
</dbReference>
<comment type="pathway">
    <text evidence="4 17">Amino-acid biosynthesis; L-valine biosynthesis; L-valine from pyruvate: step 4/4.</text>
</comment>
<comment type="function">
    <text evidence="2 17">Acts on leucine, isoleucine and valine.</text>
</comment>
<comment type="catalytic activity">
    <reaction evidence="14 17">
        <text>L-leucine + 2-oxoglutarate = 4-methyl-2-oxopentanoate + L-glutamate</text>
        <dbReference type="Rhea" id="RHEA:18321"/>
        <dbReference type="ChEBI" id="CHEBI:16810"/>
        <dbReference type="ChEBI" id="CHEBI:17865"/>
        <dbReference type="ChEBI" id="CHEBI:29985"/>
        <dbReference type="ChEBI" id="CHEBI:57427"/>
        <dbReference type="EC" id="2.6.1.42"/>
    </reaction>
</comment>
<dbReference type="PANTHER" id="PTHR42743:SF11">
    <property type="entry name" value="AMINODEOXYCHORISMATE LYASE"/>
    <property type="match status" value="1"/>
</dbReference>
<name>A0A2T3XX05_9BURK</name>
<dbReference type="Gene3D" id="3.30.470.10">
    <property type="match status" value="1"/>
</dbReference>
<evidence type="ECO:0000256" key="16">
    <source>
        <dbReference type="RuleBase" id="RU004516"/>
    </source>
</evidence>
<evidence type="ECO:0000256" key="13">
    <source>
        <dbReference type="ARBA" id="ARBA00048798"/>
    </source>
</evidence>
<dbReference type="PANTHER" id="PTHR42743">
    <property type="entry name" value="AMINO-ACID AMINOTRANSFERASE"/>
    <property type="match status" value="1"/>
</dbReference>
<evidence type="ECO:0000256" key="11">
    <source>
        <dbReference type="ARBA" id="ARBA00023304"/>
    </source>
</evidence>
<comment type="catalytic activity">
    <reaction evidence="12 17">
        <text>L-valine + 2-oxoglutarate = 3-methyl-2-oxobutanoate + L-glutamate</text>
        <dbReference type="Rhea" id="RHEA:24813"/>
        <dbReference type="ChEBI" id="CHEBI:11851"/>
        <dbReference type="ChEBI" id="CHEBI:16810"/>
        <dbReference type="ChEBI" id="CHEBI:29985"/>
        <dbReference type="ChEBI" id="CHEBI:57762"/>
        <dbReference type="EC" id="2.6.1.42"/>
    </reaction>
</comment>
<evidence type="ECO:0000256" key="7">
    <source>
        <dbReference type="ARBA" id="ARBA00022576"/>
    </source>
</evidence>
<comment type="pathway">
    <text evidence="3 17">Amino-acid biosynthesis; L-isoleucine biosynthesis; L-isoleucine from 2-oxobutanoate: step 4/4.</text>
</comment>
<dbReference type="Proteomes" id="UP000240638">
    <property type="component" value="Unassembled WGS sequence"/>
</dbReference>
<evidence type="ECO:0000256" key="1">
    <source>
        <dbReference type="ARBA" id="ARBA00001933"/>
    </source>
</evidence>
<dbReference type="UniPathway" id="UPA00049">
    <property type="reaction ID" value="UER00062"/>
</dbReference>
<dbReference type="GO" id="GO:0009098">
    <property type="term" value="P:L-leucine biosynthetic process"/>
    <property type="evidence" value="ECO:0007669"/>
    <property type="project" value="UniProtKB-UniPathway"/>
</dbReference>
<evidence type="ECO:0000313" key="19">
    <source>
        <dbReference type="Proteomes" id="UP000240638"/>
    </source>
</evidence>
<comment type="cofactor">
    <cofactor evidence="1 16">
        <name>pyridoxal 5'-phosphate</name>
        <dbReference type="ChEBI" id="CHEBI:597326"/>
    </cofactor>
</comment>
<sequence>MTTAPNVPFDQREGAIWLDGRFVEWKRARIHVLTHGLHYASCVYEGERVYSGSVFRLRAHTDRLYRSAQMLDFAIPHAKEELEAATAELIERNEIVNGYMRPIAWRGSEQISTSARATRIHVALACWSWPSYFDPAAKEKGIALQTAIWRRPPPVSSPYEAKASSHYMIATLCKHQAEANGFHDALMLDWRGQIAEATSANIFFVRDGVLHTPTPDCFLDGITRRTVIDLARERGIEVFERPMFPDELGSFSECFLTGTAAEVCPVGRIDAHAYQPSTMTFDLMNAYSERVNQVEGAVAHE</sequence>
<keyword evidence="10 16" id="KW-0663">Pyridoxal phosphate</keyword>
<evidence type="ECO:0000256" key="8">
    <source>
        <dbReference type="ARBA" id="ARBA00022605"/>
    </source>
</evidence>
<evidence type="ECO:0000256" key="17">
    <source>
        <dbReference type="RuleBase" id="RU364094"/>
    </source>
</evidence>
<evidence type="ECO:0000256" key="4">
    <source>
        <dbReference type="ARBA" id="ARBA00004931"/>
    </source>
</evidence>
<gene>
    <name evidence="17" type="primary">ilvE</name>
    <name evidence="18" type="ORF">C9I57_09815</name>
</gene>
<dbReference type="GO" id="GO:0009097">
    <property type="term" value="P:isoleucine biosynthetic process"/>
    <property type="evidence" value="ECO:0007669"/>
    <property type="project" value="UniProtKB-UniPathway"/>
</dbReference>
<accession>A0A2T3XX05</accession>
<dbReference type="EMBL" id="PYUC01000004">
    <property type="protein sequence ID" value="PTB21011.1"/>
    <property type="molecule type" value="Genomic_DNA"/>
</dbReference>
<dbReference type="AlphaFoldDB" id="A0A2T3XX05"/>
<comment type="caution">
    <text evidence="18">The sequence shown here is derived from an EMBL/GenBank/DDBJ whole genome shotgun (WGS) entry which is preliminary data.</text>
</comment>
<dbReference type="UniPathway" id="UPA00048">
    <property type="reaction ID" value="UER00073"/>
</dbReference>
<evidence type="ECO:0000256" key="3">
    <source>
        <dbReference type="ARBA" id="ARBA00004824"/>
    </source>
</evidence>
<keyword evidence="9 17" id="KW-0808">Transferase</keyword>
<dbReference type="FunFam" id="3.20.10.10:FF:000002">
    <property type="entry name" value="D-alanine aminotransferase"/>
    <property type="match status" value="1"/>
</dbReference>
<proteinExistence type="inferred from homology"/>
<comment type="pathway">
    <text evidence="5 17">Amino-acid biosynthesis; L-leucine biosynthesis; L-leucine from 3-methyl-2-oxobutanoate: step 4/4.</text>
</comment>
<dbReference type="NCBIfam" id="TIGR01122">
    <property type="entry name" value="ilvE_I"/>
    <property type="match status" value="1"/>
</dbReference>
<comment type="similarity">
    <text evidence="6 15">Belongs to the class-IV pyridoxal-phosphate-dependent aminotransferase family.</text>
</comment>
<dbReference type="GO" id="GO:0052654">
    <property type="term" value="F:L-leucine-2-oxoglutarate transaminase activity"/>
    <property type="evidence" value="ECO:0007669"/>
    <property type="project" value="RHEA"/>
</dbReference>
<dbReference type="GO" id="GO:0009099">
    <property type="term" value="P:L-valine biosynthetic process"/>
    <property type="evidence" value="ECO:0007669"/>
    <property type="project" value="UniProtKB-UniPathway"/>
</dbReference>
<dbReference type="PROSITE" id="PS00770">
    <property type="entry name" value="AA_TRANSFER_CLASS_4"/>
    <property type="match status" value="1"/>
</dbReference>
<keyword evidence="8 17" id="KW-0028">Amino-acid biosynthesis</keyword>
<organism evidence="18 19">
    <name type="scientific">Trinickia symbiotica</name>
    <dbReference type="NCBI Taxonomy" id="863227"/>
    <lineage>
        <taxon>Bacteria</taxon>
        <taxon>Pseudomonadati</taxon>
        <taxon>Pseudomonadota</taxon>
        <taxon>Betaproteobacteria</taxon>
        <taxon>Burkholderiales</taxon>
        <taxon>Burkholderiaceae</taxon>
        <taxon>Trinickia</taxon>
    </lineage>
</organism>
<dbReference type="CDD" id="cd00449">
    <property type="entry name" value="PLPDE_IV"/>
    <property type="match status" value="1"/>
</dbReference>
<dbReference type="UniPathway" id="UPA00047">
    <property type="reaction ID" value="UER00058"/>
</dbReference>
<dbReference type="SUPFAM" id="SSF56752">
    <property type="entry name" value="D-aminoacid aminotransferase-like PLP-dependent enzymes"/>
    <property type="match status" value="1"/>
</dbReference>
<keyword evidence="7 17" id="KW-0032">Aminotransferase</keyword>
<evidence type="ECO:0000256" key="15">
    <source>
        <dbReference type="RuleBase" id="RU004106"/>
    </source>
</evidence>